<organism evidence="1 2">
    <name type="scientific">Crocosphaera watsonii WH 0003</name>
    <dbReference type="NCBI Taxonomy" id="423471"/>
    <lineage>
        <taxon>Bacteria</taxon>
        <taxon>Bacillati</taxon>
        <taxon>Cyanobacteriota</taxon>
        <taxon>Cyanophyceae</taxon>
        <taxon>Oscillatoriophycideae</taxon>
        <taxon>Chroococcales</taxon>
        <taxon>Aphanothecaceae</taxon>
        <taxon>Crocosphaera</taxon>
    </lineage>
</organism>
<sequence>MTISKTEAKQLLERMIFEETHPQDWVEDVWGLSAVHGEISAKLLEAFYSLIEACPEEKLDNFLQTILAEKFNSQ</sequence>
<protein>
    <submittedName>
        <fullName evidence="1">Uncharacterized protein</fullName>
    </submittedName>
</protein>
<dbReference type="GeneID" id="88764472"/>
<gene>
    <name evidence="1" type="ORF">CWATWH0003_0555</name>
</gene>
<dbReference type="AlphaFoldDB" id="G5IZ60"/>
<proteinExistence type="predicted"/>
<dbReference type="PATRIC" id="fig|423471.3.peg.510"/>
<dbReference type="EMBL" id="AESD01000093">
    <property type="protein sequence ID" value="EHJ14776.1"/>
    <property type="molecule type" value="Genomic_DNA"/>
</dbReference>
<name>G5IZ60_CROWT</name>
<comment type="caution">
    <text evidence="1">The sequence shown here is derived from an EMBL/GenBank/DDBJ whole genome shotgun (WGS) entry which is preliminary data.</text>
</comment>
<dbReference type="RefSeq" id="WP_007309158.1">
    <property type="nucleotide sequence ID" value="NZ_AESD01000093.1"/>
</dbReference>
<evidence type="ECO:0000313" key="2">
    <source>
        <dbReference type="Proteomes" id="UP000003477"/>
    </source>
</evidence>
<dbReference type="Proteomes" id="UP000003477">
    <property type="component" value="Unassembled WGS sequence"/>
</dbReference>
<accession>G5IZ60</accession>
<reference evidence="1 2" key="1">
    <citation type="journal article" date="2011" name="Front. Microbiol.">
        <title>Two Strains of Crocosphaera watsonii with Highly Conserved Genomes are Distinguished by Strain-Specific Features.</title>
        <authorList>
            <person name="Bench S.R."/>
            <person name="Ilikchyan I.N."/>
            <person name="Tripp H.J."/>
            <person name="Zehr J.P."/>
        </authorList>
    </citation>
    <scope>NUCLEOTIDE SEQUENCE [LARGE SCALE GENOMIC DNA]</scope>
    <source>
        <strain evidence="1 2">WH 0003</strain>
    </source>
</reference>
<evidence type="ECO:0000313" key="1">
    <source>
        <dbReference type="EMBL" id="EHJ14776.1"/>
    </source>
</evidence>